<dbReference type="GO" id="GO:0071038">
    <property type="term" value="P:TRAMP-dependent tRNA surveillance pathway"/>
    <property type="evidence" value="ECO:0007669"/>
    <property type="project" value="TreeGrafter"/>
</dbReference>
<dbReference type="InterPro" id="IPR012337">
    <property type="entry name" value="RNaseH-like_sf"/>
</dbReference>
<dbReference type="Proteomes" id="UP001152561">
    <property type="component" value="Unassembled WGS sequence"/>
</dbReference>
<dbReference type="GO" id="GO:0003727">
    <property type="term" value="F:single-stranded RNA binding"/>
    <property type="evidence" value="ECO:0007669"/>
    <property type="project" value="TreeGrafter"/>
</dbReference>
<dbReference type="Pfam" id="PF01612">
    <property type="entry name" value="DNA_pol_A_exo1"/>
    <property type="match status" value="1"/>
</dbReference>
<dbReference type="Gene3D" id="3.30.420.10">
    <property type="entry name" value="Ribonuclease H-like superfamily/Ribonuclease H"/>
    <property type="match status" value="1"/>
</dbReference>
<dbReference type="PANTHER" id="PTHR12124">
    <property type="entry name" value="POLYMYOSITIS/SCLERODERMA AUTOANTIGEN-RELATED"/>
    <property type="match status" value="1"/>
</dbReference>
<feature type="region of interest" description="Disordered" evidence="1">
    <location>
        <begin position="1"/>
        <end position="39"/>
    </location>
</feature>
<dbReference type="EMBL" id="JAJAGQ010000001">
    <property type="protein sequence ID" value="KAJ8573994.1"/>
    <property type="molecule type" value="Genomic_DNA"/>
</dbReference>
<dbReference type="GO" id="GO:0071051">
    <property type="term" value="P:poly(A)-dependent snoRNA 3'-end processing"/>
    <property type="evidence" value="ECO:0007669"/>
    <property type="project" value="TreeGrafter"/>
</dbReference>
<dbReference type="GO" id="GO:0000176">
    <property type="term" value="C:nuclear exosome (RNase complex)"/>
    <property type="evidence" value="ECO:0007669"/>
    <property type="project" value="TreeGrafter"/>
</dbReference>
<feature type="domain" description="3'-5' exonuclease" evidence="2">
    <location>
        <begin position="247"/>
        <end position="351"/>
    </location>
</feature>
<dbReference type="InterPro" id="IPR045092">
    <property type="entry name" value="Rrp6-like"/>
</dbReference>
<name>A0A9Q1RUH9_9SOLA</name>
<dbReference type="GO" id="GO:0071037">
    <property type="term" value="P:nuclear polyadenylation-dependent snRNA catabolic process"/>
    <property type="evidence" value="ECO:0007669"/>
    <property type="project" value="TreeGrafter"/>
</dbReference>
<protein>
    <recommendedName>
        <fullName evidence="2">3'-5' exonuclease domain-containing protein</fullName>
    </recommendedName>
</protein>
<dbReference type="GO" id="GO:0000175">
    <property type="term" value="F:3'-5'-RNA exonuclease activity"/>
    <property type="evidence" value="ECO:0007669"/>
    <property type="project" value="InterPro"/>
</dbReference>
<dbReference type="GO" id="GO:0005730">
    <property type="term" value="C:nucleolus"/>
    <property type="evidence" value="ECO:0007669"/>
    <property type="project" value="TreeGrafter"/>
</dbReference>
<keyword evidence="4" id="KW-1185">Reference proteome</keyword>
<dbReference type="OrthoDB" id="2250022at2759"/>
<sequence>MEMDSSEGISKNAEDTLRKVTSGPLPSTVAKLSGSSRGIPSDRDFQFYNNFSEFRTPISEIDKKSKEILEKVGALSGLWGKTISFLEDPDEEESGVWLVNINDVLEKLASSLDEFRLLRKKEEESGVKMEEDSESGGIQVVCRKKNRKVENANASVEKSEEKVKVATNGKPKVPFHIPTIPRPQDVYKIIVNNTNQPFEHVWLQRSADGSRFVHRLEKFAPSDFVESAGIIEPVKPPPLEITPFKLVEEVKDLKQLETKLRVVDEFAVDLEHNQYRSFQGLTCLMQISTRTEDFVVDTLKLRVHIGPHPRDIFKDHRKKKVMHGADRDIVWLQCDFGIYVCNLFDTGQISECRLEITPTSCRDDEIC</sequence>
<dbReference type="GO" id="GO:0071040">
    <property type="term" value="P:nuclear polyadenylation-dependent antisense transcript catabolic process"/>
    <property type="evidence" value="ECO:0007669"/>
    <property type="project" value="TreeGrafter"/>
</dbReference>
<organism evidence="3 4">
    <name type="scientific">Anisodus acutangulus</name>
    <dbReference type="NCBI Taxonomy" id="402998"/>
    <lineage>
        <taxon>Eukaryota</taxon>
        <taxon>Viridiplantae</taxon>
        <taxon>Streptophyta</taxon>
        <taxon>Embryophyta</taxon>
        <taxon>Tracheophyta</taxon>
        <taxon>Spermatophyta</taxon>
        <taxon>Magnoliopsida</taxon>
        <taxon>eudicotyledons</taxon>
        <taxon>Gunneridae</taxon>
        <taxon>Pentapetalae</taxon>
        <taxon>asterids</taxon>
        <taxon>lamiids</taxon>
        <taxon>Solanales</taxon>
        <taxon>Solanaceae</taxon>
        <taxon>Solanoideae</taxon>
        <taxon>Hyoscyameae</taxon>
        <taxon>Anisodus</taxon>
    </lineage>
</organism>
<evidence type="ECO:0000313" key="3">
    <source>
        <dbReference type="EMBL" id="KAJ8573994.1"/>
    </source>
</evidence>
<dbReference type="PANTHER" id="PTHR12124:SF47">
    <property type="entry name" value="EXOSOME COMPONENT 10"/>
    <property type="match status" value="1"/>
</dbReference>
<dbReference type="SUPFAM" id="SSF53098">
    <property type="entry name" value="Ribonuclease H-like"/>
    <property type="match status" value="1"/>
</dbReference>
<evidence type="ECO:0000313" key="4">
    <source>
        <dbReference type="Proteomes" id="UP001152561"/>
    </source>
</evidence>
<dbReference type="InterPro" id="IPR036397">
    <property type="entry name" value="RNaseH_sf"/>
</dbReference>
<gene>
    <name evidence="3" type="ORF">K7X08_010505</name>
</gene>
<dbReference type="GO" id="GO:0000467">
    <property type="term" value="P:exonucleolytic trimming to generate mature 3'-end of 5.8S rRNA from tricistronic rRNA transcript (SSU-rRNA, 5.8S rRNA, LSU-rRNA)"/>
    <property type="evidence" value="ECO:0007669"/>
    <property type="project" value="InterPro"/>
</dbReference>
<evidence type="ECO:0000259" key="2">
    <source>
        <dbReference type="Pfam" id="PF01612"/>
    </source>
</evidence>
<dbReference type="GO" id="GO:0071035">
    <property type="term" value="P:nuclear polyadenylation-dependent rRNA catabolic process"/>
    <property type="evidence" value="ECO:0007669"/>
    <property type="project" value="TreeGrafter"/>
</dbReference>
<accession>A0A9Q1RUH9</accession>
<dbReference type="GO" id="GO:0071036">
    <property type="term" value="P:nuclear polyadenylation-dependent snoRNA catabolic process"/>
    <property type="evidence" value="ECO:0007669"/>
    <property type="project" value="TreeGrafter"/>
</dbReference>
<proteinExistence type="predicted"/>
<dbReference type="AlphaFoldDB" id="A0A9Q1RUH9"/>
<dbReference type="GO" id="GO:0071044">
    <property type="term" value="P:histone mRNA catabolic process"/>
    <property type="evidence" value="ECO:0007669"/>
    <property type="project" value="TreeGrafter"/>
</dbReference>
<comment type="caution">
    <text evidence="3">The sequence shown here is derived from an EMBL/GenBank/DDBJ whole genome shotgun (WGS) entry which is preliminary data.</text>
</comment>
<reference evidence="4" key="1">
    <citation type="journal article" date="2023" name="Proc. Natl. Acad. Sci. U.S.A.">
        <title>Genomic and structural basis for evolution of tropane alkaloid biosynthesis.</title>
        <authorList>
            <person name="Wanga Y.-J."/>
            <person name="Taina T."/>
            <person name="Yua J.-Y."/>
            <person name="Lia J."/>
            <person name="Xua B."/>
            <person name="Chenc J."/>
            <person name="D'Auriad J.C."/>
            <person name="Huanga J.-P."/>
            <person name="Huanga S.-X."/>
        </authorList>
    </citation>
    <scope>NUCLEOTIDE SEQUENCE [LARGE SCALE GENOMIC DNA]</scope>
    <source>
        <strain evidence="4">cv. KIB-2019</strain>
    </source>
</reference>
<dbReference type="GO" id="GO:0071039">
    <property type="term" value="P:nuclear polyadenylation-dependent CUT catabolic process"/>
    <property type="evidence" value="ECO:0007669"/>
    <property type="project" value="TreeGrafter"/>
</dbReference>
<dbReference type="InterPro" id="IPR002562">
    <property type="entry name" value="3'-5'_exonuclease_dom"/>
</dbReference>
<evidence type="ECO:0000256" key="1">
    <source>
        <dbReference type="SAM" id="MobiDB-lite"/>
    </source>
</evidence>